<accession>A0A0P7E8Y1</accession>
<evidence type="ECO:0000313" key="1">
    <source>
        <dbReference type="EMBL" id="KPM84353.1"/>
    </source>
</evidence>
<dbReference type="AlphaFoldDB" id="A0A0P7E8Y1"/>
<dbReference type="OrthoDB" id="6313790at2"/>
<name>A0A0P7E8Y1_9GAMM</name>
<gene>
    <name evidence="1" type="ORF">AOG27_05490</name>
</gene>
<comment type="caution">
    <text evidence="1">The sequence shown here is derived from an EMBL/GenBank/DDBJ whole genome shotgun (WGS) entry which is preliminary data.</text>
</comment>
<dbReference type="STRING" id="570156.AOG27_05490"/>
<sequence>MKKPLAALLTGLVLTGCTGLTTEQQTAIDNLTPCEKINALLGAYDNRFEGLKRSRVNTKYMETWTAKYNLIADNCQITALDKDNVTYRCVGNYEQQQQAVADHTRAVNFTQACLASNNWHQTQKESAESLRTTFVLDENNPVISIHSGKTLSRKQPWSTTLEIGKPIEGK</sequence>
<reference evidence="1 2" key="1">
    <citation type="submission" date="2015-09" db="EMBL/GenBank/DDBJ databases">
        <title>Draft Genome Sequence of Pseudoalteromonas lipolytica UCD-48B.</title>
        <authorList>
            <person name="Krusor M."/>
            <person name="Coil D.A."/>
            <person name="Lang J.M."/>
            <person name="Eisen J.A."/>
            <person name="Alexiev A."/>
        </authorList>
    </citation>
    <scope>NUCLEOTIDE SEQUENCE [LARGE SCALE GENOMIC DNA]</scope>
    <source>
        <strain evidence="1 2">UCD-48B</strain>
    </source>
</reference>
<dbReference type="RefSeq" id="WP_054552010.1">
    <property type="nucleotide sequence ID" value="NZ_LJTC01000003.1"/>
</dbReference>
<dbReference type="EMBL" id="LJTC01000003">
    <property type="protein sequence ID" value="KPM84353.1"/>
    <property type="molecule type" value="Genomic_DNA"/>
</dbReference>
<protein>
    <recommendedName>
        <fullName evidence="3">Lipoprotein</fullName>
    </recommendedName>
</protein>
<evidence type="ECO:0008006" key="3">
    <source>
        <dbReference type="Google" id="ProtNLM"/>
    </source>
</evidence>
<dbReference type="PROSITE" id="PS51257">
    <property type="entry name" value="PROKAR_LIPOPROTEIN"/>
    <property type="match status" value="1"/>
</dbReference>
<dbReference type="Proteomes" id="UP000050378">
    <property type="component" value="Unassembled WGS sequence"/>
</dbReference>
<evidence type="ECO:0000313" key="2">
    <source>
        <dbReference type="Proteomes" id="UP000050378"/>
    </source>
</evidence>
<proteinExistence type="predicted"/>
<organism evidence="1 2">
    <name type="scientific">Pseudoalteromonas lipolytica</name>
    <dbReference type="NCBI Taxonomy" id="570156"/>
    <lineage>
        <taxon>Bacteria</taxon>
        <taxon>Pseudomonadati</taxon>
        <taxon>Pseudomonadota</taxon>
        <taxon>Gammaproteobacteria</taxon>
        <taxon>Alteromonadales</taxon>
        <taxon>Pseudoalteromonadaceae</taxon>
        <taxon>Pseudoalteromonas</taxon>
    </lineage>
</organism>
<dbReference type="PATRIC" id="fig|570156.3.peg.2081"/>